<organism evidence="1 2">
    <name type="scientific">Myroides indicus</name>
    <dbReference type="NCBI Taxonomy" id="1323422"/>
    <lineage>
        <taxon>Bacteria</taxon>
        <taxon>Pseudomonadati</taxon>
        <taxon>Bacteroidota</taxon>
        <taxon>Flavobacteriia</taxon>
        <taxon>Flavobacteriales</taxon>
        <taxon>Flavobacteriaceae</taxon>
        <taxon>Myroides</taxon>
    </lineage>
</organism>
<proteinExistence type="predicted"/>
<dbReference type="EMBL" id="SOAG01000005">
    <property type="protein sequence ID" value="TDS64267.1"/>
    <property type="molecule type" value="Genomic_DNA"/>
</dbReference>
<evidence type="ECO:0000313" key="2">
    <source>
        <dbReference type="Proteomes" id="UP000295215"/>
    </source>
</evidence>
<name>A0A4R7F671_9FLAO</name>
<protein>
    <submittedName>
        <fullName evidence="1">Uncharacterized protein</fullName>
    </submittedName>
</protein>
<dbReference type="Proteomes" id="UP000295215">
    <property type="component" value="Unassembled WGS sequence"/>
</dbReference>
<comment type="caution">
    <text evidence="1">The sequence shown here is derived from an EMBL/GenBank/DDBJ whole genome shotgun (WGS) entry which is preliminary data.</text>
</comment>
<evidence type="ECO:0000313" key="1">
    <source>
        <dbReference type="EMBL" id="TDS64267.1"/>
    </source>
</evidence>
<dbReference type="AlphaFoldDB" id="A0A4R7F671"/>
<reference evidence="1 2" key="1">
    <citation type="submission" date="2019-03" db="EMBL/GenBank/DDBJ databases">
        <title>Genomic Encyclopedia of Archaeal and Bacterial Type Strains, Phase II (KMG-II): from individual species to whole genera.</title>
        <authorList>
            <person name="Goeker M."/>
        </authorList>
    </citation>
    <scope>NUCLEOTIDE SEQUENCE [LARGE SCALE GENOMIC DNA]</scope>
    <source>
        <strain evidence="1 2">DSM 28213</strain>
    </source>
</reference>
<gene>
    <name evidence="1" type="ORF">C8P70_105119</name>
</gene>
<accession>A0A4R7F671</accession>
<keyword evidence="2" id="KW-1185">Reference proteome</keyword>
<sequence length="70" mass="8466">MDEKEVLYKVRAFLQSPTFVMHNKDNNITFIRFLKYKKTVPIFIKETVSFLMLNNTKVYYLEIPLEITIF</sequence>